<name>A0A2U1IYM6_SMIAN</name>
<feature type="compositionally biased region" description="Basic and acidic residues" evidence="1">
    <location>
        <begin position="569"/>
        <end position="586"/>
    </location>
</feature>
<comment type="caution">
    <text evidence="3">The sequence shown here is derived from an EMBL/GenBank/DDBJ whole genome shotgun (WGS) entry which is preliminary data.</text>
</comment>
<feature type="compositionally biased region" description="Polar residues" evidence="1">
    <location>
        <begin position="1360"/>
        <end position="1389"/>
    </location>
</feature>
<feature type="region of interest" description="Disordered" evidence="1">
    <location>
        <begin position="671"/>
        <end position="695"/>
    </location>
</feature>
<feature type="compositionally biased region" description="Polar residues" evidence="1">
    <location>
        <begin position="2396"/>
        <end position="2416"/>
    </location>
</feature>
<feature type="region of interest" description="Disordered" evidence="1">
    <location>
        <begin position="1682"/>
        <end position="1714"/>
    </location>
</feature>
<feature type="region of interest" description="Disordered" evidence="1">
    <location>
        <begin position="2642"/>
        <end position="2672"/>
    </location>
</feature>
<dbReference type="Proteomes" id="UP000245591">
    <property type="component" value="Unassembled WGS sequence"/>
</dbReference>
<feature type="compositionally biased region" description="Polar residues" evidence="1">
    <location>
        <begin position="2199"/>
        <end position="2208"/>
    </location>
</feature>
<organism evidence="3 4">
    <name type="scientific">Smittium angustum</name>
    <dbReference type="NCBI Taxonomy" id="133377"/>
    <lineage>
        <taxon>Eukaryota</taxon>
        <taxon>Fungi</taxon>
        <taxon>Fungi incertae sedis</taxon>
        <taxon>Zoopagomycota</taxon>
        <taxon>Kickxellomycotina</taxon>
        <taxon>Harpellomycetes</taxon>
        <taxon>Harpellales</taxon>
        <taxon>Legeriomycetaceae</taxon>
        <taxon>Smittium</taxon>
    </lineage>
</organism>
<dbReference type="PANTHER" id="PTHR15678">
    <property type="entry name" value="ANTIGEN MLAA-22-RELATED"/>
    <property type="match status" value="1"/>
</dbReference>
<feature type="compositionally biased region" description="Basic and acidic residues" evidence="1">
    <location>
        <begin position="2286"/>
        <end position="2300"/>
    </location>
</feature>
<feature type="compositionally biased region" description="Basic residues" evidence="1">
    <location>
        <begin position="460"/>
        <end position="472"/>
    </location>
</feature>
<dbReference type="SMART" id="SM01216">
    <property type="entry name" value="Fmp27_WPPW"/>
    <property type="match status" value="1"/>
</dbReference>
<feature type="compositionally biased region" description="Low complexity" evidence="1">
    <location>
        <begin position="3300"/>
        <end position="3312"/>
    </location>
</feature>
<feature type="region of interest" description="Disordered" evidence="1">
    <location>
        <begin position="2520"/>
        <end position="2544"/>
    </location>
</feature>
<feature type="compositionally biased region" description="Basic and acidic residues" evidence="1">
    <location>
        <begin position="3549"/>
        <end position="3558"/>
    </location>
</feature>
<feature type="non-terminal residue" evidence="3">
    <location>
        <position position="1"/>
    </location>
</feature>
<reference evidence="3 4" key="1">
    <citation type="journal article" date="2018" name="MBio">
        <title>Comparative Genomics Reveals the Core Gene Toolbox for the Fungus-Insect Symbiosis.</title>
        <authorList>
            <person name="Wang Y."/>
            <person name="Stata M."/>
            <person name="Wang W."/>
            <person name="Stajich J.E."/>
            <person name="White M.M."/>
            <person name="Moncalvo J.M."/>
        </authorList>
    </citation>
    <scope>NUCLEOTIDE SEQUENCE [LARGE SCALE GENOMIC DNA]</scope>
    <source>
        <strain evidence="3 4">AUS-126-30</strain>
    </source>
</reference>
<feature type="compositionally biased region" description="Polar residues" evidence="1">
    <location>
        <begin position="2520"/>
        <end position="2529"/>
    </location>
</feature>
<feature type="compositionally biased region" description="Basic and acidic residues" evidence="1">
    <location>
        <begin position="2188"/>
        <end position="2197"/>
    </location>
</feature>
<feature type="compositionally biased region" description="Polar residues" evidence="1">
    <location>
        <begin position="1397"/>
        <end position="1444"/>
    </location>
</feature>
<feature type="region of interest" description="Disordered" evidence="1">
    <location>
        <begin position="3517"/>
        <end position="3585"/>
    </location>
</feature>
<feature type="compositionally biased region" description="Basic and acidic residues" evidence="1">
    <location>
        <begin position="1682"/>
        <end position="1694"/>
    </location>
</feature>
<dbReference type="PANTHER" id="PTHR15678:SF6">
    <property type="entry name" value="BRIDGE-LIKE LIPID TRANSFER PROTEIN FAMILY MEMBER 2"/>
    <property type="match status" value="1"/>
</dbReference>
<dbReference type="InterPro" id="IPR045167">
    <property type="entry name" value="Hobbit"/>
</dbReference>
<feature type="region of interest" description="Disordered" evidence="1">
    <location>
        <begin position="3644"/>
        <end position="3671"/>
    </location>
</feature>
<feature type="compositionally biased region" description="Polar residues" evidence="1">
    <location>
        <begin position="3057"/>
        <end position="3066"/>
    </location>
</feature>
<feature type="region of interest" description="Disordered" evidence="1">
    <location>
        <begin position="442"/>
        <end position="479"/>
    </location>
</feature>
<feature type="region of interest" description="Disordered" evidence="1">
    <location>
        <begin position="2237"/>
        <end position="2306"/>
    </location>
</feature>
<evidence type="ECO:0000256" key="1">
    <source>
        <dbReference type="SAM" id="MobiDB-lite"/>
    </source>
</evidence>
<feature type="region of interest" description="Disordered" evidence="1">
    <location>
        <begin position="554"/>
        <end position="586"/>
    </location>
</feature>
<feature type="region of interest" description="Disordered" evidence="1">
    <location>
        <begin position="513"/>
        <end position="537"/>
    </location>
</feature>
<gene>
    <name evidence="3" type="ORF">BB558_006197</name>
</gene>
<feature type="compositionally biased region" description="Low complexity" evidence="1">
    <location>
        <begin position="449"/>
        <end position="459"/>
    </location>
</feature>
<feature type="region of interest" description="Disordered" evidence="1">
    <location>
        <begin position="3300"/>
        <end position="3319"/>
    </location>
</feature>
<protein>
    <recommendedName>
        <fullName evidence="2">FMP27 WPPW motif-containing RBG unit domain-containing protein</fullName>
    </recommendedName>
</protein>
<feature type="compositionally biased region" description="Polar residues" evidence="1">
    <location>
        <begin position="1695"/>
        <end position="1708"/>
    </location>
</feature>
<feature type="region of interest" description="Disordered" evidence="1">
    <location>
        <begin position="2983"/>
        <end position="3066"/>
    </location>
</feature>
<feature type="region of interest" description="Disordered" evidence="1">
    <location>
        <begin position="1360"/>
        <end position="1450"/>
    </location>
</feature>
<feature type="domain" description="FMP27 WPPW motif-containing RBG unit" evidence="2">
    <location>
        <begin position="1709"/>
        <end position="2503"/>
    </location>
</feature>
<feature type="region of interest" description="Disordered" evidence="1">
    <location>
        <begin position="2188"/>
        <end position="2215"/>
    </location>
</feature>
<feature type="compositionally biased region" description="Basic and acidic residues" evidence="1">
    <location>
        <begin position="3569"/>
        <end position="3578"/>
    </location>
</feature>
<keyword evidence="4" id="KW-1185">Reference proteome</keyword>
<accession>A0A2U1IYM6</accession>
<feature type="compositionally biased region" description="Basic and acidic residues" evidence="1">
    <location>
        <begin position="2249"/>
        <end position="2261"/>
    </location>
</feature>
<feature type="compositionally biased region" description="Polar residues" evidence="1">
    <location>
        <begin position="2656"/>
        <end position="2668"/>
    </location>
</feature>
<dbReference type="InterPro" id="IPR019449">
    <property type="entry name" value="FMP27_WPPW_RBG"/>
</dbReference>
<feature type="region of interest" description="Disordered" evidence="1">
    <location>
        <begin position="2369"/>
        <end position="2439"/>
    </location>
</feature>
<dbReference type="EMBL" id="MBFU01000722">
    <property type="protein sequence ID" value="PVZ97832.1"/>
    <property type="molecule type" value="Genomic_DNA"/>
</dbReference>
<feature type="compositionally biased region" description="Polar residues" evidence="1">
    <location>
        <begin position="2373"/>
        <end position="2387"/>
    </location>
</feature>
<evidence type="ECO:0000259" key="2">
    <source>
        <dbReference type="SMART" id="SM01216"/>
    </source>
</evidence>
<feature type="compositionally biased region" description="Low complexity" evidence="1">
    <location>
        <begin position="2998"/>
        <end position="3011"/>
    </location>
</feature>
<sequence length="3780" mass="428086">ADSKLGLLHGFSFFIRNASIESNLTKQKLEKNSETTINVGQVSLKTFNCLKRKSESDTNPNTKYDNRKNAINYEKSFNILGWELLNRERVIFIEKIKLDLPQTKSGNELDSKKNIDCSVEILQTSLSSTSIYRIFLFMQRLAVISALASNNSDIEKQKNEVVPILKKKVLTNMKLQILSSEVSLLLPNCDFHDIKRNLLEQKEPKMDNIELIFKIPDIKADLELNNYSSNFSKVIKLTAPYIGILGINGFKEPIYTCTNAIVKVEIPWVSSVLEVNGMPSTKIAKPDISVHYTFDQGCVSIPYSYNLSEVIDGTSLMYKCFKTLKKKQKADVEKVISMMQSHIDGLNKNSVGTLKLTQIIKQVSGLSKIPIPNLRKDILSFEKYGNNISKPDDIPTIELHGKSLTFIIQDDPFETALSRIYQIGKIEQAERLARMDAFERKIQSKKSSHIPSSIRSNSKTNKHQIPLKKSKKSKDDISKNFTLNETKKLKSEDNLNKLKTGLKDKKSYHSLQNIVDSNNGSSNASTLSSSKAERTMPPMLDNKLTKASSEYIGHSAHNTRKTSVSHSLQDSDFRAGGETDVRSERTSTKEKARLDYENFVSKAQYKLYEFESNNWIKTIRKFKADKNTGSFNTHPINVSSNFDLVSSKESLLPVSSSLFSSLSSLDSAPNLNTTSQSLDNLPQSNSERPSKKNNLGNNKEILETYIISQSDCGDFPDKLLFKLFEPSPCEHVITHGLTNKKVKQTTKPPYKYKHSSWRFPIVPLFTISLKPIRVKLTTPKDLMEFRQIERYIKEIDQSTPLNQLWSTLIPIKFLVKAGELKVQIRDHPVPFLYIPDPYKSSDPVEMEARHKQNLATFRDGVTIEGGLVVSEQAVNFEQDQNVEAARMASVPLCIVPRNCEVIDNIPELVSAGLFSTVLDKHVLRLPFIKSLMLLRLHTNFSLISNNAATDTSAKALRLFESGKIEELNGYGISFDDISNIIKLGRLPASSPMLCWGQRIQPIFSDISRKFGGLFSPSSEPSPEISWWDKIRSRIHLKCRLTSVDIPLKELATKDSFVNENIKRFRKINDKKIEREQTTEFLFYTPNGRDPYSFLINDRGYLFSFKGGARLALGEWDSSDYGVSQTFKNQYVIDLGNASENKLGISPALSEILKIRCRSFIAGIPEINTKETNAFTMMSKHQVSRSNTKIIEHDAGNLVFEKQLLNLVNLGKVDLSDYQLKAGFLSNSREPFRKYLCATYGGVRLSIGFGCTISLPKTKTTHNPGCHLSSGSLNIPFNRTDLKSQLNEECTCFSSSSHWNIRPHAPENIPRSKKAFHDAFSGFRSSGIHLGLSILYPYEREEEDKPGHNINKSLTTISKNSIYNSTRPNQNLSSANGISSPKSLMKGSNMNDDRHTDSLYNTGSLMSECRSSSGDSDAPSIRNSSSKNNTVQDTSNQEIRNSETGSDLYPESREYNVSTISNENESVELHSHSESSVFCNISPLHGCKIRGCVYYNQQFIQGFSAAEVAYDIDDYEDDEFQSKKCNIYSGILTTQMFFNYLSFFASRLMLPIRKGKLYNSIQNSDIKFGQSLISLRLGIDLAGIQLSYSQQTSETKELETQELIDLCKILGSYSGDPELLNNIKPFFDNYKATGSISGASIATGMDGPISAKSEGTITQLKARSNLVQANLLMVQRRQKMKLDPKDTNLNADRKQAQPNQPTKTANTNIRVPKGEKREDTSLRWWVQDTEAEIDDFDVRVIKMNYSVPLYFKFQPQPISATPNKWRGIRKNGLYLSPASASYLEEHPDKLDWLNFYSVFDLDSFSLKNAIFSSVDVMHILWAPRLVYFTQSNIQSDNLEHAQEIGPLNNLSEHKDFDNLASLNETYLSAENNVQTGNVRFPNMPLEPEEYEKLLEKRHLAKYLHIVDALSELKSRTRFFSSEISGDYKNVSRASFLKSDTNALSQVQSYNSLMNIGRKKGNMSKENKYSENISRKLSKYRMANGNEATIDPLSILESDRKQIEKIVEYTNDNNLGALDYKKILRDSRLTQSMLLARRKERLGYAVQHYDLKHKEKVRAFELDPDISQKSYYDEIIKSANEIFELSMRRRLINRCLRMLGVDPAALDSGNGEDMNLNTNLEGGMNLQASEDVTARELEALYRHRFLLHSAYLIWNSEIRDILFRFFSNEDTWKTIKYFMSQTAAQVVDELSKENAKDDQNSLDSASTPTPSKKKNIDIKKSLDSTKLRFLRRKDQTHRKYPISQENFTNNDRGEVDLDQKPKEYNGSGFGKDSAKKTKPINLDFNLQDEPKTNREKYNKNNDNDDDEEIDTTRQFLNDFESFIPQYSALIEFLNSQVSLCVDNNSNDSMVATIERAQLHVIKLCSDEVHFENSKSDNSNKQPNRKNYNGLSFAKDKGNNTQDSRNKPFSNKIDTTKQSLKPDSDSKDSTTLGNQRSKGDMLAENEENIVKTRMLAEINNMQLFSVQRKDFVDCPLYLMDCFYGTSVDSHSLTGTLWPVWVPIEILLTPDTVDSEMVYLNDSTPQTNYQPLNNRKKSLPAPSPTKAISNSQRLSSYRKIIDNSSGFVVYDKTNPHRIHFEEARKSKPKLKFNHPPNSVQTSDIKSDVKIKSVASTKTQKENNPLKTTIHSDLDDVYVTPQTTFYRNEDNTLPRNDGIPTEQTLSSPTSPKTPRNFFDKEKDYISEASETKSNLNEIYKPNKKRDESKASKIIIRMSQINISCTSEQYASIITHITDLLIYSEPERSLYLEALNTIKLTTDLASIAKQKPNVSHIQESLRMRKRMMQAWLERQWDSTNIFPNMLSDGGFVSNIPILRLETSGQEYVYHPNSTVPALSNEIHRKSNHSILFQEFQECVDNSTKVLILSRQIKALEHQLRITMDVISAAQKYMSTINQVKDGDRYTLDSDNAHSFSDISDVASISQDKELGDINPKGHRRYSSMIDTTQHESNIISEYDAKSESVYSNKSTEHQAHKDVIFKAGNNKNGLNIEKKKSSIKTKKSMWSSWSKGSSNSSSKKERNSKVGSTSSTKKSRNLFRSKEQSEEPKSKKDQTSTTKSKNFKNQNNKRSLTSIHNSVDLDESKRHSVAQFIHAHFASVNWRMLDNNYKPICDWKLRNLNASLTISTSKANDISIQVDLILALNRLPNSMYPEIIMPYNSNITEPVNFSKNKMIKIYYSELPPVGGIRIVELLEVDLSPLRIQLSHDIGKLLINYFFPVSEPQLNDADFDVSDNLSIVSGKAPSLSSKGTVRSKSSKQNLFKSEKHPYENIINGNSKSNTISPGVTSKGSIAKFLAKKSKITPSESPALLEPESSISASQPPDNIKNSLSNQLISKMRKAESFQQKTMKVRASENKTFIMVRIPGHRHVISFHGPKRKNLSDLTNFEFKSPKLEFYNEVLTYYELAMRLKRAFINAAFQHTGALFREKVKQLSGRSAANKMYEDVFTKKLVQQIDDADNKRKLLNFFGGRQEAGLTSVSGPNQLESIEQKKIQQSEPIRNMVSTSLFTPFASYGSSTLLSISGKGERSLPQTNKSSKESFKSEMPNQKKGSKLYIREVDEDQPKQQSFRSKAGFQEKDSKSPESDSSPFFTQHFGLSTKKLMPKKSPKALSISKNQINNFNKKFSILMPKESSENFKNGAISTVDECDEGSFAENSQEELKSPRSQIPKESASSVLGGFRAEEQPFFLNGFNRGEIILKSNNPSTPGIFLEYPNGDSPRFKGDVVDEESHLEPDIVPISAKRTKSVFKTTKEKAKSSFKKSTHNIAQMFSKHSYSEGSDTSLESG</sequence>
<proteinExistence type="predicted"/>
<feature type="compositionally biased region" description="Basic and acidic residues" evidence="1">
    <location>
        <begin position="3034"/>
        <end position="3048"/>
    </location>
</feature>
<evidence type="ECO:0000313" key="4">
    <source>
        <dbReference type="Proteomes" id="UP000245591"/>
    </source>
</evidence>
<dbReference type="Pfam" id="PF10344">
    <property type="entry name" value="Hobbit"/>
    <property type="match status" value="4"/>
</dbReference>
<feature type="compositionally biased region" description="Low complexity" evidence="1">
    <location>
        <begin position="517"/>
        <end position="530"/>
    </location>
</feature>
<evidence type="ECO:0000313" key="3">
    <source>
        <dbReference type="EMBL" id="PVZ97832.1"/>
    </source>
</evidence>